<sequence length="62" mass="6246">MKSVTENAVVVGGSEFSREALTHFAPADNLNCLDVAGVGNGAMTGGGKVTTVVGGKLTKPKR</sequence>
<accession>A0A392RDC9</accession>
<comment type="caution">
    <text evidence="1">The sequence shown here is derived from an EMBL/GenBank/DDBJ whole genome shotgun (WGS) entry which is preliminary data.</text>
</comment>
<protein>
    <submittedName>
        <fullName evidence="1">Uncharacterized protein</fullName>
    </submittedName>
</protein>
<evidence type="ECO:0000313" key="1">
    <source>
        <dbReference type="EMBL" id="MCI34628.1"/>
    </source>
</evidence>
<dbReference type="Proteomes" id="UP000265520">
    <property type="component" value="Unassembled WGS sequence"/>
</dbReference>
<organism evidence="1 2">
    <name type="scientific">Trifolium medium</name>
    <dbReference type="NCBI Taxonomy" id="97028"/>
    <lineage>
        <taxon>Eukaryota</taxon>
        <taxon>Viridiplantae</taxon>
        <taxon>Streptophyta</taxon>
        <taxon>Embryophyta</taxon>
        <taxon>Tracheophyta</taxon>
        <taxon>Spermatophyta</taxon>
        <taxon>Magnoliopsida</taxon>
        <taxon>eudicotyledons</taxon>
        <taxon>Gunneridae</taxon>
        <taxon>Pentapetalae</taxon>
        <taxon>rosids</taxon>
        <taxon>fabids</taxon>
        <taxon>Fabales</taxon>
        <taxon>Fabaceae</taxon>
        <taxon>Papilionoideae</taxon>
        <taxon>50 kb inversion clade</taxon>
        <taxon>NPAAA clade</taxon>
        <taxon>Hologalegina</taxon>
        <taxon>IRL clade</taxon>
        <taxon>Trifolieae</taxon>
        <taxon>Trifolium</taxon>
    </lineage>
</organism>
<evidence type="ECO:0000313" key="2">
    <source>
        <dbReference type="Proteomes" id="UP000265520"/>
    </source>
</evidence>
<name>A0A392RDC9_9FABA</name>
<reference evidence="1 2" key="1">
    <citation type="journal article" date="2018" name="Front. Plant Sci.">
        <title>Red Clover (Trifolium pratense) and Zigzag Clover (T. medium) - A Picture of Genomic Similarities and Differences.</title>
        <authorList>
            <person name="Dluhosova J."/>
            <person name="Istvanek J."/>
            <person name="Nedelnik J."/>
            <person name="Repkova J."/>
        </authorList>
    </citation>
    <scope>NUCLEOTIDE SEQUENCE [LARGE SCALE GENOMIC DNA]</scope>
    <source>
        <strain evidence="2">cv. 10/8</strain>
        <tissue evidence="1">Leaf</tissue>
    </source>
</reference>
<keyword evidence="2" id="KW-1185">Reference proteome</keyword>
<dbReference type="AlphaFoldDB" id="A0A392RDC9"/>
<proteinExistence type="predicted"/>
<dbReference type="EMBL" id="LXQA010215582">
    <property type="protein sequence ID" value="MCI34628.1"/>
    <property type="molecule type" value="Genomic_DNA"/>
</dbReference>